<feature type="domain" description="HNH nuclease" evidence="2">
    <location>
        <begin position="73"/>
        <end position="124"/>
    </location>
</feature>
<comment type="caution">
    <text evidence="3">The sequence shown here is derived from an EMBL/GenBank/DDBJ whole genome shotgun (WGS) entry which is preliminary data.</text>
</comment>
<dbReference type="InterPro" id="IPR002711">
    <property type="entry name" value="HNH"/>
</dbReference>
<feature type="coiled-coil region" evidence="1">
    <location>
        <begin position="316"/>
        <end position="343"/>
    </location>
</feature>
<keyword evidence="3" id="KW-0540">Nuclease</keyword>
<organism evidence="3 4">
    <name type="scientific">Haloarcula argentinensis</name>
    <dbReference type="NCBI Taxonomy" id="43776"/>
    <lineage>
        <taxon>Archaea</taxon>
        <taxon>Methanobacteriati</taxon>
        <taxon>Methanobacteriota</taxon>
        <taxon>Stenosarchaea group</taxon>
        <taxon>Halobacteria</taxon>
        <taxon>Halobacteriales</taxon>
        <taxon>Haloarculaceae</taxon>
        <taxon>Haloarcula</taxon>
    </lineage>
</organism>
<dbReference type="GO" id="GO:0004519">
    <property type="term" value="F:endonuclease activity"/>
    <property type="evidence" value="ECO:0007669"/>
    <property type="project" value="UniProtKB-KW"/>
</dbReference>
<dbReference type="Pfam" id="PF01844">
    <property type="entry name" value="HNH"/>
    <property type="match status" value="1"/>
</dbReference>
<dbReference type="EMBL" id="JAMQCP010000002">
    <property type="protein sequence ID" value="MDS0254795.1"/>
    <property type="molecule type" value="Genomic_DNA"/>
</dbReference>
<protein>
    <submittedName>
        <fullName evidence="3">HNH endonuclease</fullName>
    </submittedName>
</protein>
<reference evidence="3 4" key="1">
    <citation type="submission" date="2022-06" db="EMBL/GenBank/DDBJ databases">
        <title>Haloarcula sp. a new haloarchaeum isolate from saline soil.</title>
        <authorList>
            <person name="Strakova D."/>
            <person name="Galisteo C."/>
            <person name="Sanchez-Porro C."/>
            <person name="Ventosa A."/>
        </authorList>
    </citation>
    <scope>NUCLEOTIDE SEQUENCE [LARGE SCALE GENOMIC DNA]</scope>
    <source>
        <strain evidence="3 4">JCM 15760</strain>
    </source>
</reference>
<dbReference type="CDD" id="cd00085">
    <property type="entry name" value="HNHc"/>
    <property type="match status" value="1"/>
</dbReference>
<dbReference type="InterPro" id="IPR003615">
    <property type="entry name" value="HNH_nuc"/>
</dbReference>
<evidence type="ECO:0000259" key="2">
    <source>
        <dbReference type="SMART" id="SM00507"/>
    </source>
</evidence>
<evidence type="ECO:0000256" key="1">
    <source>
        <dbReference type="SAM" id="Coils"/>
    </source>
</evidence>
<accession>A0ABU2F2L1</accession>
<sequence>MSDEEVNADQVELDVTEENCERLIKNMVDRGVLDWRTIAKEMLQALQPPQTATHVPQLDGIREIYERGDRWAPSRRWMYSQYGPCENCGRTTSLNHDHIVERDVLGLKADRLENMRFLCRRCNQSRHWDKGNILEMGTAASVMYLLFTEEPETLDELTDLGRELGLTQSNQRFEEAWALPVYLYSQGEYDLEEIHSEISEEELAQYREYYDAASGYFNELHNRLAEESEYQEAWEIKENLDKVVRGQKTKVEDRIKVANRLGIDDNGTVMEILREDTKLRNDDKRALLEAVGEFTSDEIDQVVSDNKITLFQVLNETDKEELLQEIDERLSELQSEYLDIETEEQESLSTFRD</sequence>
<dbReference type="Proteomes" id="UP001248536">
    <property type="component" value="Unassembled WGS sequence"/>
</dbReference>
<keyword evidence="1" id="KW-0175">Coiled coil</keyword>
<keyword evidence="3" id="KW-0255">Endonuclease</keyword>
<dbReference type="RefSeq" id="WP_005537069.1">
    <property type="nucleotide sequence ID" value="NZ_BAABDY010000004.1"/>
</dbReference>
<gene>
    <name evidence="3" type="ORF">NC662_13850</name>
</gene>
<keyword evidence="4" id="KW-1185">Reference proteome</keyword>
<evidence type="ECO:0000313" key="3">
    <source>
        <dbReference type="EMBL" id="MDS0254795.1"/>
    </source>
</evidence>
<keyword evidence="3" id="KW-0378">Hydrolase</keyword>
<dbReference type="SMART" id="SM00507">
    <property type="entry name" value="HNHc"/>
    <property type="match status" value="1"/>
</dbReference>
<name>A0ABU2F2L1_HALAR</name>
<evidence type="ECO:0000313" key="4">
    <source>
        <dbReference type="Proteomes" id="UP001248536"/>
    </source>
</evidence>
<proteinExistence type="predicted"/>
<dbReference type="Gene3D" id="1.10.30.50">
    <property type="match status" value="1"/>
</dbReference>